<sequence>MVCGDRDVMSSNHHSLPTHGFIDSGVLVDDDRPKPTVSGDEEHDDDERFGVPTAGAAAGVSGLAVILENRAEMSFSRRPEASAAMAKGSQLLTAVSTSAQVQ</sequence>
<protein>
    <submittedName>
        <fullName evidence="2">Uncharacterized protein</fullName>
    </submittedName>
</protein>
<organism evidence="2">
    <name type="scientific">Arundo donax</name>
    <name type="common">Giant reed</name>
    <name type="synonym">Donax arundinaceus</name>
    <dbReference type="NCBI Taxonomy" id="35708"/>
    <lineage>
        <taxon>Eukaryota</taxon>
        <taxon>Viridiplantae</taxon>
        <taxon>Streptophyta</taxon>
        <taxon>Embryophyta</taxon>
        <taxon>Tracheophyta</taxon>
        <taxon>Spermatophyta</taxon>
        <taxon>Magnoliopsida</taxon>
        <taxon>Liliopsida</taxon>
        <taxon>Poales</taxon>
        <taxon>Poaceae</taxon>
        <taxon>PACMAD clade</taxon>
        <taxon>Arundinoideae</taxon>
        <taxon>Arundineae</taxon>
        <taxon>Arundo</taxon>
    </lineage>
</organism>
<reference evidence="2" key="1">
    <citation type="submission" date="2014-09" db="EMBL/GenBank/DDBJ databases">
        <authorList>
            <person name="Magalhaes I.L.F."/>
            <person name="Oliveira U."/>
            <person name="Santos F.R."/>
            <person name="Vidigal T.H.D.A."/>
            <person name="Brescovit A.D."/>
            <person name="Santos A.J."/>
        </authorList>
    </citation>
    <scope>NUCLEOTIDE SEQUENCE</scope>
    <source>
        <tissue evidence="2">Shoot tissue taken approximately 20 cm above the soil surface</tissue>
    </source>
</reference>
<accession>A0A0A9D321</accession>
<dbReference type="EMBL" id="GBRH01215684">
    <property type="protein sequence ID" value="JAD82211.1"/>
    <property type="molecule type" value="Transcribed_RNA"/>
</dbReference>
<evidence type="ECO:0000313" key="2">
    <source>
        <dbReference type="EMBL" id="JAD82211.1"/>
    </source>
</evidence>
<name>A0A0A9D321_ARUDO</name>
<feature type="region of interest" description="Disordered" evidence="1">
    <location>
        <begin position="1"/>
        <end position="48"/>
    </location>
</feature>
<dbReference type="AlphaFoldDB" id="A0A0A9D321"/>
<proteinExistence type="predicted"/>
<reference evidence="2" key="2">
    <citation type="journal article" date="2015" name="Data Brief">
        <title>Shoot transcriptome of the giant reed, Arundo donax.</title>
        <authorList>
            <person name="Barrero R.A."/>
            <person name="Guerrero F.D."/>
            <person name="Moolhuijzen P."/>
            <person name="Goolsby J.A."/>
            <person name="Tidwell J."/>
            <person name="Bellgard S.E."/>
            <person name="Bellgard M.I."/>
        </authorList>
    </citation>
    <scope>NUCLEOTIDE SEQUENCE</scope>
    <source>
        <tissue evidence="2">Shoot tissue taken approximately 20 cm above the soil surface</tissue>
    </source>
</reference>
<evidence type="ECO:0000256" key="1">
    <source>
        <dbReference type="SAM" id="MobiDB-lite"/>
    </source>
</evidence>